<dbReference type="PANTHER" id="PTHR23240:SF35">
    <property type="entry name" value="DNA REPAIR METALLO-BETA-LACTAMASE FAMILY PROTEIN-RELATED"/>
    <property type="match status" value="1"/>
</dbReference>
<gene>
    <name evidence="1" type="ORF">ENO04_06190</name>
</gene>
<sequence>MINNKEKVHSNGAILLGEQVEVDGYYGRQARIITHFHSDHTKGLSYSARKARSIIATTPTIEALEVLNVKLPKEKIIALEYNTPLNLVGEKVSLLYSKHVFGSAQVLVEKDNGDREGYTSDFKLPGTIIMRDLDTLVIDATYGSPDMTRWFKKEIEGILVDFISSLLSYGYPVTIYAYYGKMQEIMEIIRRYGLAVPFIMPRKVYELTKISVRHGLRINDYFDESTEEAFDIIKSNWFIRFLHYNSRGEHIKSTGMYHVYVTGWVFDKPIKEINYDGWRYIVGFSDHADFEDTLYYVEEANPKNLVIDCTRTTVDIAKRFMKEVKKRKPSINIEISPSAPAKVIPEED</sequence>
<organism evidence="1">
    <name type="scientific">Fervidicoccus fontis</name>
    <dbReference type="NCBI Taxonomy" id="683846"/>
    <lineage>
        <taxon>Archaea</taxon>
        <taxon>Thermoproteota</taxon>
        <taxon>Thermoprotei</taxon>
        <taxon>Fervidicoccales</taxon>
        <taxon>Fervidicoccaceae</taxon>
        <taxon>Fervidicoccus</taxon>
    </lineage>
</organism>
<dbReference type="PANTHER" id="PTHR23240">
    <property type="entry name" value="DNA CROSS-LINK REPAIR PROTEIN PSO2/SNM1-RELATED"/>
    <property type="match status" value="1"/>
</dbReference>
<dbReference type="GO" id="GO:0036297">
    <property type="term" value="P:interstrand cross-link repair"/>
    <property type="evidence" value="ECO:0007669"/>
    <property type="project" value="TreeGrafter"/>
</dbReference>
<dbReference type="Gene3D" id="3.60.15.10">
    <property type="entry name" value="Ribonuclease Z/Hydroxyacylglutathione hydrolase-like"/>
    <property type="match status" value="1"/>
</dbReference>
<accession>A0A7C1EAK6</accession>
<dbReference type="GO" id="GO:0006303">
    <property type="term" value="P:double-strand break repair via nonhomologous end joining"/>
    <property type="evidence" value="ECO:0007669"/>
    <property type="project" value="TreeGrafter"/>
</dbReference>
<dbReference type="EMBL" id="DSDY01000185">
    <property type="protein sequence ID" value="HDS11181.1"/>
    <property type="molecule type" value="Genomic_DNA"/>
</dbReference>
<protein>
    <submittedName>
        <fullName evidence="1">MBL fold metallo-hydrolase</fullName>
    </submittedName>
</protein>
<dbReference type="GO" id="GO:0003684">
    <property type="term" value="F:damaged DNA binding"/>
    <property type="evidence" value="ECO:0007669"/>
    <property type="project" value="TreeGrafter"/>
</dbReference>
<reference evidence="1" key="1">
    <citation type="journal article" date="2020" name="mSystems">
        <title>Genome- and Community-Level Interaction Insights into Carbon Utilization and Element Cycling Functions of Hydrothermarchaeota in Hydrothermal Sediment.</title>
        <authorList>
            <person name="Zhou Z."/>
            <person name="Liu Y."/>
            <person name="Xu W."/>
            <person name="Pan J."/>
            <person name="Luo Z.H."/>
            <person name="Li M."/>
        </authorList>
    </citation>
    <scope>NUCLEOTIDE SEQUENCE [LARGE SCALE GENOMIC DNA]</scope>
    <source>
        <strain evidence="1">SpSt-123</strain>
    </source>
</reference>
<dbReference type="InterPro" id="IPR036866">
    <property type="entry name" value="RibonucZ/Hydroxyglut_hydro"/>
</dbReference>
<proteinExistence type="predicted"/>
<dbReference type="GO" id="GO:0035312">
    <property type="term" value="F:5'-3' DNA exonuclease activity"/>
    <property type="evidence" value="ECO:0007669"/>
    <property type="project" value="TreeGrafter"/>
</dbReference>
<evidence type="ECO:0000313" key="1">
    <source>
        <dbReference type="EMBL" id="HDS11181.1"/>
    </source>
</evidence>
<dbReference type="AlphaFoldDB" id="A0A7C1EAK6"/>
<name>A0A7C1EAK6_9CREN</name>
<dbReference type="SUPFAM" id="SSF56281">
    <property type="entry name" value="Metallo-hydrolase/oxidoreductase"/>
    <property type="match status" value="1"/>
</dbReference>
<keyword evidence="1" id="KW-0378">Hydrolase</keyword>
<comment type="caution">
    <text evidence="1">The sequence shown here is derived from an EMBL/GenBank/DDBJ whole genome shotgun (WGS) entry which is preliminary data.</text>
</comment>